<feature type="compositionally biased region" description="Basic and acidic residues" evidence="1">
    <location>
        <begin position="89"/>
        <end position="99"/>
    </location>
</feature>
<dbReference type="Proteomes" id="UP000577956">
    <property type="component" value="Unassembled WGS sequence"/>
</dbReference>
<dbReference type="AlphaFoldDB" id="A0A7Y9FHL5"/>
<reference evidence="2 5" key="2">
    <citation type="submission" date="2021-01" db="EMBL/GenBank/DDBJ databases">
        <title>Whole genome shotgun sequence of Cellulomonas oligotrophica NBRC 109435.</title>
        <authorList>
            <person name="Komaki H."/>
            <person name="Tamura T."/>
        </authorList>
    </citation>
    <scope>NUCLEOTIDE SEQUENCE [LARGE SCALE GENOMIC DNA]</scope>
    <source>
        <strain evidence="2 5">NBRC 109435</strain>
    </source>
</reference>
<evidence type="ECO:0000256" key="1">
    <source>
        <dbReference type="SAM" id="MobiDB-lite"/>
    </source>
</evidence>
<reference evidence="3 4" key="1">
    <citation type="submission" date="2020-07" db="EMBL/GenBank/DDBJ databases">
        <title>Sequencing the genomes of 1000 actinobacteria strains.</title>
        <authorList>
            <person name="Klenk H.-P."/>
        </authorList>
    </citation>
    <scope>NUCLEOTIDE SEQUENCE [LARGE SCALE GENOMIC DNA]</scope>
    <source>
        <strain evidence="3 4">DSM 24482</strain>
    </source>
</reference>
<feature type="compositionally biased region" description="Basic and acidic residues" evidence="1">
    <location>
        <begin position="65"/>
        <end position="74"/>
    </location>
</feature>
<gene>
    <name evidence="3" type="ORF">BKA21_002938</name>
    <name evidence="2" type="ORF">Col01nite_36820</name>
</gene>
<dbReference type="RefSeq" id="WP_140459738.1">
    <property type="nucleotide sequence ID" value="NZ_JACCBK010000001.1"/>
</dbReference>
<evidence type="ECO:0000313" key="3">
    <source>
        <dbReference type="EMBL" id="NYD87389.1"/>
    </source>
</evidence>
<evidence type="ECO:0000313" key="4">
    <source>
        <dbReference type="Proteomes" id="UP000577956"/>
    </source>
</evidence>
<protein>
    <submittedName>
        <fullName evidence="3">Uncharacterized protein</fullName>
    </submittedName>
</protein>
<organism evidence="3 4">
    <name type="scientific">Cellulomonas oligotrophica</name>
    <dbReference type="NCBI Taxonomy" id="931536"/>
    <lineage>
        <taxon>Bacteria</taxon>
        <taxon>Bacillati</taxon>
        <taxon>Actinomycetota</taxon>
        <taxon>Actinomycetes</taxon>
        <taxon>Micrococcales</taxon>
        <taxon>Cellulomonadaceae</taxon>
        <taxon>Cellulomonas</taxon>
    </lineage>
</organism>
<comment type="caution">
    <text evidence="3">The sequence shown here is derived from an EMBL/GenBank/DDBJ whole genome shotgun (WGS) entry which is preliminary data.</text>
</comment>
<name>A0A7Y9FHL5_9CELL</name>
<dbReference type="EMBL" id="BONN01000019">
    <property type="protein sequence ID" value="GIG34523.1"/>
    <property type="molecule type" value="Genomic_DNA"/>
</dbReference>
<feature type="region of interest" description="Disordered" evidence="1">
    <location>
        <begin position="1"/>
        <end position="99"/>
    </location>
</feature>
<dbReference type="EMBL" id="JACCBK010000001">
    <property type="protein sequence ID" value="NYD87389.1"/>
    <property type="molecule type" value="Genomic_DNA"/>
</dbReference>
<evidence type="ECO:0000313" key="5">
    <source>
        <dbReference type="Proteomes" id="UP000618382"/>
    </source>
</evidence>
<sequence length="99" mass="10544">MSDPRPRRASRRASRPAGTVGGDESVLRSRKPAPAPAQTGPSPVRTPAEAAPVRGVPASGPVVEDLLRAVRSADDADVGWGERPGDDDEHLRREVPPHW</sequence>
<evidence type="ECO:0000313" key="2">
    <source>
        <dbReference type="EMBL" id="GIG34523.1"/>
    </source>
</evidence>
<accession>A0A7Y9FHL5</accession>
<keyword evidence="5" id="KW-1185">Reference proteome</keyword>
<proteinExistence type="predicted"/>
<dbReference type="Proteomes" id="UP000618382">
    <property type="component" value="Unassembled WGS sequence"/>
</dbReference>